<evidence type="ECO:0000256" key="1">
    <source>
        <dbReference type="SAM" id="SignalP"/>
    </source>
</evidence>
<organism evidence="2 3">
    <name type="scientific">Gordonia rubripertincta</name>
    <name type="common">Rhodococcus corallinus</name>
    <dbReference type="NCBI Taxonomy" id="36822"/>
    <lineage>
        <taxon>Bacteria</taxon>
        <taxon>Bacillati</taxon>
        <taxon>Actinomycetota</taxon>
        <taxon>Actinomycetes</taxon>
        <taxon>Mycobacteriales</taxon>
        <taxon>Gordoniaceae</taxon>
        <taxon>Gordonia</taxon>
    </lineage>
</organism>
<feature type="signal peptide" evidence="1">
    <location>
        <begin position="1"/>
        <end position="24"/>
    </location>
</feature>
<accession>A0ABT4MZI1</accession>
<gene>
    <name evidence="2" type="ORF">O4213_20650</name>
</gene>
<evidence type="ECO:0008006" key="4">
    <source>
        <dbReference type="Google" id="ProtNLM"/>
    </source>
</evidence>
<comment type="caution">
    <text evidence="2">The sequence shown here is derived from an EMBL/GenBank/DDBJ whole genome shotgun (WGS) entry which is preliminary data.</text>
</comment>
<feature type="chain" id="PRO_5046192793" description="Lipoprotein" evidence="1">
    <location>
        <begin position="25"/>
        <end position="224"/>
    </location>
</feature>
<reference evidence="2" key="1">
    <citation type="submission" date="2022-12" db="EMBL/GenBank/DDBJ databases">
        <authorList>
            <person name="Krivoruchko A.V."/>
            <person name="Elkin A."/>
        </authorList>
    </citation>
    <scope>NUCLEOTIDE SEQUENCE</scope>
    <source>
        <strain evidence="2">IEGM 1388</strain>
    </source>
</reference>
<protein>
    <recommendedName>
        <fullName evidence="4">Lipoprotein</fullName>
    </recommendedName>
</protein>
<sequence>MTVRNGVASAVVAAALLTTVAACSNGGDSDEPTQTTPSVTVPTSANVTLPAGPLALTEPGEALLWSDTALLPSDAFRPDQQLSGFTVTGIEPAGTDLPDSFTHGGDPFFIHLTVTQAVDRQRNALSVAGFAGSADGVTPALTLTPPDNVAGCQATPPPETLAKGQSYATCLVALADPDTQLTRVIYWADTGDEQFDYKSAPVVWSDGSPAPMSGAPSDSTSPTS</sequence>
<name>A0ABT4MZI1_GORRU</name>
<evidence type="ECO:0000313" key="2">
    <source>
        <dbReference type="EMBL" id="MCZ4552413.1"/>
    </source>
</evidence>
<keyword evidence="1" id="KW-0732">Signal</keyword>
<dbReference type="RefSeq" id="WP_301573160.1">
    <property type="nucleotide sequence ID" value="NZ_JAPWIE010000006.1"/>
</dbReference>
<dbReference type="EMBL" id="JAPWIE010000006">
    <property type="protein sequence ID" value="MCZ4552413.1"/>
    <property type="molecule type" value="Genomic_DNA"/>
</dbReference>
<keyword evidence="3" id="KW-1185">Reference proteome</keyword>
<evidence type="ECO:0000313" key="3">
    <source>
        <dbReference type="Proteomes" id="UP001067235"/>
    </source>
</evidence>
<dbReference type="PROSITE" id="PS51257">
    <property type="entry name" value="PROKAR_LIPOPROTEIN"/>
    <property type="match status" value="1"/>
</dbReference>
<proteinExistence type="predicted"/>
<dbReference type="Proteomes" id="UP001067235">
    <property type="component" value="Unassembled WGS sequence"/>
</dbReference>